<proteinExistence type="predicted"/>
<organism evidence="2 3">
    <name type="scientific">Nanchangia anserum</name>
    <dbReference type="NCBI Taxonomy" id="2692125"/>
    <lineage>
        <taxon>Bacteria</taxon>
        <taxon>Bacillati</taxon>
        <taxon>Actinomycetota</taxon>
        <taxon>Actinomycetes</taxon>
        <taxon>Actinomycetales</taxon>
        <taxon>Actinomycetaceae</taxon>
        <taxon>Nanchangia</taxon>
    </lineage>
</organism>
<dbReference type="AlphaFoldDB" id="A0A8I0GD03"/>
<feature type="compositionally biased region" description="Basic and acidic residues" evidence="1">
    <location>
        <begin position="1"/>
        <end position="19"/>
    </location>
</feature>
<evidence type="ECO:0000256" key="1">
    <source>
        <dbReference type="SAM" id="MobiDB-lite"/>
    </source>
</evidence>
<gene>
    <name evidence="2" type="ORF">H8R10_06590</name>
</gene>
<name>A0A8I0GD03_9ACTO</name>
<accession>A0A8I0GD03</accession>
<feature type="compositionally biased region" description="Low complexity" evidence="1">
    <location>
        <begin position="21"/>
        <end position="37"/>
    </location>
</feature>
<evidence type="ECO:0000313" key="3">
    <source>
        <dbReference type="Proteomes" id="UP000627538"/>
    </source>
</evidence>
<dbReference type="Pfam" id="PF14013">
    <property type="entry name" value="MT0933_antitox"/>
    <property type="match status" value="1"/>
</dbReference>
<dbReference type="EMBL" id="JACRUO010000001">
    <property type="protein sequence ID" value="MBD3689890.1"/>
    <property type="molecule type" value="Genomic_DNA"/>
</dbReference>
<dbReference type="InterPro" id="IPR028037">
    <property type="entry name" value="Antitoxin_Rv0909/MT0933"/>
</dbReference>
<dbReference type="Proteomes" id="UP000627538">
    <property type="component" value="Unassembled WGS sequence"/>
</dbReference>
<dbReference type="RefSeq" id="WP_191071910.1">
    <property type="nucleotide sequence ID" value="NZ_CP060506.1"/>
</dbReference>
<reference evidence="2 3" key="1">
    <citation type="submission" date="2020-08" db="EMBL/GenBank/DDBJ databases">
        <title>Winkia gen. nov., sp. nov., isolated from faeces of the Anser albifrons in China.</title>
        <authorList>
            <person name="Liu Q."/>
        </authorList>
    </citation>
    <scope>NUCLEOTIDE SEQUENCE [LARGE SCALE GENOMIC DNA]</scope>
    <source>
        <strain evidence="2 3">C62</strain>
    </source>
</reference>
<sequence>MNLDDLKKKAQDALGREDATDAGLDKAAQAAKKATGGKYDDKIDAMRSEADKRLGTE</sequence>
<keyword evidence="3" id="KW-1185">Reference proteome</keyword>
<feature type="region of interest" description="Disordered" evidence="1">
    <location>
        <begin position="1"/>
        <end position="43"/>
    </location>
</feature>
<protein>
    <submittedName>
        <fullName evidence="2">Antitoxin</fullName>
    </submittedName>
</protein>
<comment type="caution">
    <text evidence="2">The sequence shown here is derived from an EMBL/GenBank/DDBJ whole genome shotgun (WGS) entry which is preliminary data.</text>
</comment>
<evidence type="ECO:0000313" key="2">
    <source>
        <dbReference type="EMBL" id="MBD3689890.1"/>
    </source>
</evidence>